<dbReference type="GO" id="GO:0005634">
    <property type="term" value="C:nucleus"/>
    <property type="evidence" value="ECO:0007669"/>
    <property type="project" value="TreeGrafter"/>
</dbReference>
<reference evidence="2 3" key="1">
    <citation type="submission" date="2024-02" db="EMBL/GenBank/DDBJ databases">
        <title>Chromosome-scale genome assembly of the rough periwinkle Littorina saxatilis.</title>
        <authorList>
            <person name="De Jode A."/>
            <person name="Faria R."/>
            <person name="Formenti G."/>
            <person name="Sims Y."/>
            <person name="Smith T.P."/>
            <person name="Tracey A."/>
            <person name="Wood J.M.D."/>
            <person name="Zagrodzka Z.B."/>
            <person name="Johannesson K."/>
            <person name="Butlin R.K."/>
            <person name="Leder E.H."/>
        </authorList>
    </citation>
    <scope>NUCLEOTIDE SEQUENCE [LARGE SCALE GENOMIC DNA]</scope>
    <source>
        <strain evidence="2">Snail1</strain>
        <tissue evidence="2">Muscle</tissue>
    </source>
</reference>
<dbReference type="PROSITE" id="PS50143">
    <property type="entry name" value="BIR_REPEAT_2"/>
    <property type="match status" value="1"/>
</dbReference>
<evidence type="ECO:0000313" key="3">
    <source>
        <dbReference type="Proteomes" id="UP001374579"/>
    </source>
</evidence>
<dbReference type="GO" id="GO:0005737">
    <property type="term" value="C:cytoplasm"/>
    <property type="evidence" value="ECO:0007669"/>
    <property type="project" value="TreeGrafter"/>
</dbReference>
<comment type="caution">
    <text evidence="2">The sequence shown here is derived from an EMBL/GenBank/DDBJ whole genome shotgun (WGS) entry which is preliminary data.</text>
</comment>
<feature type="compositionally biased region" description="Pro residues" evidence="1">
    <location>
        <begin position="503"/>
        <end position="519"/>
    </location>
</feature>
<name>A0AAN9AMI9_9CAEN</name>
<proteinExistence type="predicted"/>
<evidence type="ECO:0000256" key="1">
    <source>
        <dbReference type="SAM" id="MobiDB-lite"/>
    </source>
</evidence>
<feature type="compositionally biased region" description="Pro residues" evidence="1">
    <location>
        <begin position="467"/>
        <end position="494"/>
    </location>
</feature>
<dbReference type="Proteomes" id="UP001374579">
    <property type="component" value="Unassembled WGS sequence"/>
</dbReference>
<dbReference type="AlphaFoldDB" id="A0AAN9AMI9"/>
<sequence length="573" mass="62983">MKFSNLADRVCCKKEEPEDEVFILESNITTACNILRKPQSTLCSDEQEWTSSFPTTTVTSQTQIPHSLKTATESVTPQNCAEKCSADLSDLKVNTTAATAFDQPEFLDPELDRTEKTLPSNPVKEENSALEAEQTLQPEETLIPIDYYKLITQKKTYPSSQKLQGEKLHMFDLFASFLKSQYRRFIEMPAMTDKNFKLCEFELKDIVKIYKCVSNYFTPASELFTYPATALPSDDLDGVVDLDMTKETDRLLTFYSNPQFPLDPGKYAVRLAHEGYFMDSDSGSISCFYCGEAPENHCPNCNQKVCSVAFSDFSGQPPHISKQDRLQMMGATPKRERQADISSEERREGRVYMDRSKRFESFRVHRPTGDFEALSSAGFYAVGRETLQCFSCGLQLTAQQLNPPSGMDASHYILAMHQQLSPQCEFAAQLLPPPGPSAAGASCAPPDPPSLPPPPAPHGPTLELPSRLPPPLVLDPLRPLPPSPPPLSAPPPASRAPTLELPTPLPPPPPLDSPQPFPPTLIHAPSHTAPPAPTLELPTPLPPPPLPPELDPPQPLPPPTPPPSPPPPAPPPP</sequence>
<dbReference type="InterPro" id="IPR050784">
    <property type="entry name" value="IAP"/>
</dbReference>
<feature type="compositionally biased region" description="Pro residues" evidence="1">
    <location>
        <begin position="528"/>
        <end position="573"/>
    </location>
</feature>
<feature type="compositionally biased region" description="Pro residues" evidence="1">
    <location>
        <begin position="445"/>
        <end position="458"/>
    </location>
</feature>
<feature type="compositionally biased region" description="Basic and acidic residues" evidence="1">
    <location>
        <begin position="333"/>
        <end position="349"/>
    </location>
</feature>
<dbReference type="PANTHER" id="PTHR10044">
    <property type="entry name" value="INHIBITOR OF APOPTOSIS"/>
    <property type="match status" value="1"/>
</dbReference>
<keyword evidence="3" id="KW-1185">Reference proteome</keyword>
<evidence type="ECO:0000313" key="2">
    <source>
        <dbReference type="EMBL" id="KAK7089575.1"/>
    </source>
</evidence>
<dbReference type="Gene3D" id="1.10.1170.10">
    <property type="entry name" value="Inhibitor Of Apoptosis Protein (2mihbC-IAP-1), Chain A"/>
    <property type="match status" value="1"/>
</dbReference>
<organism evidence="2 3">
    <name type="scientific">Littorina saxatilis</name>
    <dbReference type="NCBI Taxonomy" id="31220"/>
    <lineage>
        <taxon>Eukaryota</taxon>
        <taxon>Metazoa</taxon>
        <taxon>Spiralia</taxon>
        <taxon>Lophotrochozoa</taxon>
        <taxon>Mollusca</taxon>
        <taxon>Gastropoda</taxon>
        <taxon>Caenogastropoda</taxon>
        <taxon>Littorinimorpha</taxon>
        <taxon>Littorinoidea</taxon>
        <taxon>Littorinidae</taxon>
        <taxon>Littorina</taxon>
    </lineage>
</organism>
<dbReference type="Pfam" id="PF00653">
    <property type="entry name" value="BIR"/>
    <property type="match status" value="1"/>
</dbReference>
<dbReference type="EMBL" id="JBAMIC010001190">
    <property type="protein sequence ID" value="KAK7089575.1"/>
    <property type="molecule type" value="Genomic_DNA"/>
</dbReference>
<feature type="region of interest" description="Disordered" evidence="1">
    <location>
        <begin position="330"/>
        <end position="349"/>
    </location>
</feature>
<protein>
    <submittedName>
        <fullName evidence="2">Uncharacterized protein</fullName>
    </submittedName>
</protein>
<dbReference type="InterPro" id="IPR001370">
    <property type="entry name" value="BIR_rpt"/>
</dbReference>
<feature type="region of interest" description="Disordered" evidence="1">
    <location>
        <begin position="428"/>
        <end position="573"/>
    </location>
</feature>
<gene>
    <name evidence="2" type="ORF">V1264_024853</name>
</gene>
<accession>A0AAN9AMI9</accession>
<dbReference type="SUPFAM" id="SSF57924">
    <property type="entry name" value="Inhibitor of apoptosis (IAP) repeat"/>
    <property type="match status" value="2"/>
</dbReference>
<dbReference type="PANTHER" id="PTHR10044:SF139">
    <property type="entry name" value="DEATH-ASSOCIATED INHIBITOR OF APOPTOSIS 2"/>
    <property type="match status" value="1"/>
</dbReference>